<proteinExistence type="predicted"/>
<gene>
    <name evidence="2" type="ORF">AM592_17915</name>
</gene>
<feature type="domain" description="Tubby C-terminal" evidence="1">
    <location>
        <begin position="4"/>
        <end position="76"/>
    </location>
</feature>
<dbReference type="RefSeq" id="WP_053605064.1">
    <property type="nucleotide sequence ID" value="NZ_CP012600.1"/>
</dbReference>
<dbReference type="Pfam" id="PF23728">
    <property type="entry name" value="Tubby_C_like"/>
    <property type="match status" value="1"/>
</dbReference>
<keyword evidence="3" id="KW-1185">Reference proteome</keyword>
<accession>A0A0M3RAI3</accession>
<dbReference type="Proteomes" id="UP000067625">
    <property type="component" value="Chromosome"/>
</dbReference>
<dbReference type="InterPro" id="IPR056944">
    <property type="entry name" value="Tubby_C-like"/>
</dbReference>
<reference evidence="3" key="1">
    <citation type="submission" date="2015-08" db="EMBL/GenBank/DDBJ databases">
        <title>Genome sequencing project for genomic taxonomy and phylogenomics of Bacillus-like bacteria.</title>
        <authorList>
            <person name="Liu B."/>
            <person name="Wang J."/>
            <person name="Zhu Y."/>
            <person name="Liu G."/>
            <person name="Chen Q."/>
            <person name="Chen Z."/>
            <person name="Lan J."/>
            <person name="Che J."/>
            <person name="Ge C."/>
            <person name="Shi H."/>
            <person name="Pan Z."/>
            <person name="Liu X."/>
        </authorList>
    </citation>
    <scope>NUCLEOTIDE SEQUENCE [LARGE SCALE GENOMIC DNA]</scope>
    <source>
        <strain evidence="3">FJAT-4402</strain>
    </source>
</reference>
<dbReference type="PATRIC" id="fig|1441095.3.peg.3969"/>
<evidence type="ECO:0000313" key="3">
    <source>
        <dbReference type="Proteomes" id="UP000067625"/>
    </source>
</evidence>
<name>A0A0M3RAI3_9BACI</name>
<evidence type="ECO:0000313" key="2">
    <source>
        <dbReference type="EMBL" id="ALC83226.1"/>
    </source>
</evidence>
<organism evidence="2 3">
    <name type="scientific">Bacillus gobiensis</name>
    <dbReference type="NCBI Taxonomy" id="1441095"/>
    <lineage>
        <taxon>Bacteria</taxon>
        <taxon>Bacillati</taxon>
        <taxon>Bacillota</taxon>
        <taxon>Bacilli</taxon>
        <taxon>Bacillales</taxon>
        <taxon>Bacillaceae</taxon>
        <taxon>Bacillus</taxon>
    </lineage>
</organism>
<sequence>MSTYRFTNTILKKSRGKINIYDSNEEVIGSTQRFFHNKLEYMVDNIFDEMFVHIKVFDHQGVLKAIAKEENSFFRTK</sequence>
<dbReference type="AlphaFoldDB" id="A0A0M3RAI3"/>
<dbReference type="EMBL" id="CP012600">
    <property type="protein sequence ID" value="ALC83226.1"/>
    <property type="molecule type" value="Genomic_DNA"/>
</dbReference>
<evidence type="ECO:0000259" key="1">
    <source>
        <dbReference type="Pfam" id="PF23728"/>
    </source>
</evidence>
<dbReference type="OrthoDB" id="2943671at2"/>
<protein>
    <recommendedName>
        <fullName evidence="1">Tubby C-terminal domain-containing protein</fullName>
    </recommendedName>
</protein>
<reference evidence="2 3" key="2">
    <citation type="journal article" date="2016" name="Int. J. Syst. Evol. Microbiol.">
        <title>Bacillus gobiensis sp. nov., isolated from a soil sample.</title>
        <authorList>
            <person name="Liu B."/>
            <person name="Liu G.H."/>
            <person name="Cetin S."/>
            <person name="Schumann P."/>
            <person name="Pan Z.Z."/>
            <person name="Chen Q.Q."/>
        </authorList>
    </citation>
    <scope>NUCLEOTIDE SEQUENCE [LARGE SCALE GENOMIC DNA]</scope>
    <source>
        <strain evidence="2 3">FJAT-4402</strain>
    </source>
</reference>